<dbReference type="Pfam" id="PF00579">
    <property type="entry name" value="tRNA-synt_1b"/>
    <property type="match status" value="1"/>
</dbReference>
<dbReference type="SUPFAM" id="SSF55174">
    <property type="entry name" value="Alpha-L RNA-binding motif"/>
    <property type="match status" value="1"/>
</dbReference>
<dbReference type="SUPFAM" id="SSF52374">
    <property type="entry name" value="Nucleotidylyl transferase"/>
    <property type="match status" value="1"/>
</dbReference>
<dbReference type="GO" id="GO:0005829">
    <property type="term" value="C:cytosol"/>
    <property type="evidence" value="ECO:0007669"/>
    <property type="project" value="TreeGrafter"/>
</dbReference>
<feature type="binding site" evidence="8">
    <location>
        <position position="33"/>
    </location>
    <ligand>
        <name>L-tyrosine</name>
        <dbReference type="ChEBI" id="CHEBI:58315"/>
    </ligand>
</feature>
<protein>
    <recommendedName>
        <fullName evidence="8">Tyrosine--tRNA ligase</fullName>
        <ecNumber evidence="8">6.1.1.1</ecNumber>
    </recommendedName>
    <alternativeName>
        <fullName evidence="8">Tyrosyl-tRNA synthetase</fullName>
        <shortName evidence="8">TyrRS</shortName>
    </alternativeName>
</protein>
<dbReference type="EC" id="6.1.1.1" evidence="8"/>
<keyword evidence="12" id="KW-1185">Reference proteome</keyword>
<comment type="function">
    <text evidence="8">Catalyzes the attachment of tyrosine to tRNA(Tyr) in a two-step reaction: tyrosine is first activated by ATP to form Tyr-AMP and then transferred to the acceptor end of tRNA(Tyr).</text>
</comment>
<keyword evidence="3 8" id="KW-0067">ATP-binding</keyword>
<comment type="subcellular location">
    <subcellularLocation>
        <location evidence="8">Cytoplasm</location>
    </subcellularLocation>
</comment>
<keyword evidence="1 8" id="KW-0436">Ligase</keyword>
<evidence type="ECO:0000313" key="11">
    <source>
        <dbReference type="EMBL" id="QLY39346.1"/>
    </source>
</evidence>
<dbReference type="Gene3D" id="3.10.290.10">
    <property type="entry name" value="RNA-binding S4 domain"/>
    <property type="match status" value="1"/>
</dbReference>
<dbReference type="InterPro" id="IPR014729">
    <property type="entry name" value="Rossmann-like_a/b/a_fold"/>
</dbReference>
<dbReference type="GO" id="GO:0003723">
    <property type="term" value="F:RNA binding"/>
    <property type="evidence" value="ECO:0007669"/>
    <property type="project" value="UniProtKB-KW"/>
</dbReference>
<evidence type="ECO:0000256" key="4">
    <source>
        <dbReference type="ARBA" id="ARBA00022884"/>
    </source>
</evidence>
<dbReference type="InterPro" id="IPR024107">
    <property type="entry name" value="Tyr-tRNA-ligase_bac_1"/>
</dbReference>
<dbReference type="PROSITE" id="PS00178">
    <property type="entry name" value="AA_TRNA_LIGASE_I"/>
    <property type="match status" value="1"/>
</dbReference>
<evidence type="ECO:0000256" key="8">
    <source>
        <dbReference type="HAMAP-Rule" id="MF_02006"/>
    </source>
</evidence>
<feature type="binding site" evidence="8">
    <location>
        <position position="227"/>
    </location>
    <ligand>
        <name>ATP</name>
        <dbReference type="ChEBI" id="CHEBI:30616"/>
    </ligand>
</feature>
<comment type="similarity">
    <text evidence="8">Belongs to the class-I aminoacyl-tRNA synthetase family. TyrS type 1 subfamily.</text>
</comment>
<dbReference type="FunFam" id="1.10.240.10:FF:000001">
    <property type="entry name" value="Tyrosine--tRNA ligase"/>
    <property type="match status" value="1"/>
</dbReference>
<dbReference type="KEGG" id="tbk:HF295_00125"/>
<comment type="subunit">
    <text evidence="8">Homodimer.</text>
</comment>
<dbReference type="NCBIfam" id="TIGR00234">
    <property type="entry name" value="tyrS"/>
    <property type="match status" value="1"/>
</dbReference>
<dbReference type="InterPro" id="IPR054608">
    <property type="entry name" value="SYY-like_C"/>
</dbReference>
<feature type="domain" description="Tyrosine--tRNA ligase SYY-like C-terminal" evidence="10">
    <location>
        <begin position="328"/>
        <end position="408"/>
    </location>
</feature>
<dbReference type="CDD" id="cd00805">
    <property type="entry name" value="TyrRS_core"/>
    <property type="match status" value="1"/>
</dbReference>
<keyword evidence="5 8" id="KW-0648">Protein biosynthesis</keyword>
<evidence type="ECO:0000256" key="2">
    <source>
        <dbReference type="ARBA" id="ARBA00022741"/>
    </source>
</evidence>
<comment type="catalytic activity">
    <reaction evidence="7 8">
        <text>tRNA(Tyr) + L-tyrosine + ATP = L-tyrosyl-tRNA(Tyr) + AMP + diphosphate + H(+)</text>
        <dbReference type="Rhea" id="RHEA:10220"/>
        <dbReference type="Rhea" id="RHEA-COMP:9706"/>
        <dbReference type="Rhea" id="RHEA-COMP:9707"/>
        <dbReference type="ChEBI" id="CHEBI:15378"/>
        <dbReference type="ChEBI" id="CHEBI:30616"/>
        <dbReference type="ChEBI" id="CHEBI:33019"/>
        <dbReference type="ChEBI" id="CHEBI:58315"/>
        <dbReference type="ChEBI" id="CHEBI:78442"/>
        <dbReference type="ChEBI" id="CHEBI:78536"/>
        <dbReference type="ChEBI" id="CHEBI:456215"/>
        <dbReference type="EC" id="6.1.1.1"/>
    </reaction>
</comment>
<keyword evidence="8" id="KW-0963">Cytoplasm</keyword>
<organism evidence="11 12">
    <name type="scientific">Hujiaoplasma nucleasis</name>
    <dbReference type="NCBI Taxonomy" id="2725268"/>
    <lineage>
        <taxon>Bacteria</taxon>
        <taxon>Bacillati</taxon>
        <taxon>Mycoplasmatota</taxon>
        <taxon>Mollicutes</taxon>
        <taxon>Candidatus Izemoplasmatales</taxon>
        <taxon>Hujiaoplasmataceae</taxon>
        <taxon>Hujiaoplasma</taxon>
    </lineage>
</organism>
<dbReference type="PROSITE" id="PS50889">
    <property type="entry name" value="S4"/>
    <property type="match status" value="1"/>
</dbReference>
<dbReference type="InterPro" id="IPR002305">
    <property type="entry name" value="aa-tRNA-synth_Ic"/>
</dbReference>
<dbReference type="HAMAP" id="MF_02006">
    <property type="entry name" value="Tyr_tRNA_synth_type1"/>
    <property type="match status" value="1"/>
</dbReference>
<feature type="short sequence motif" description="'KMSKS' region" evidence="8">
    <location>
        <begin position="224"/>
        <end position="228"/>
    </location>
</feature>
<dbReference type="CDD" id="cd00165">
    <property type="entry name" value="S4"/>
    <property type="match status" value="1"/>
</dbReference>
<dbReference type="EMBL" id="CP051151">
    <property type="protein sequence ID" value="QLY39346.1"/>
    <property type="molecule type" value="Genomic_DNA"/>
</dbReference>
<reference evidence="11 12" key="1">
    <citation type="submission" date="2020-04" db="EMBL/GenBank/DDBJ databases">
        <authorList>
            <person name="Zheng R.K."/>
            <person name="Sun C.M."/>
        </authorList>
    </citation>
    <scope>NUCLEOTIDE SEQUENCE [LARGE SCALE GENOMIC DNA]</scope>
    <source>
        <strain evidence="12">zrk29</strain>
    </source>
</reference>
<dbReference type="Proteomes" id="UP000512167">
    <property type="component" value="Chromosome"/>
</dbReference>
<evidence type="ECO:0000259" key="10">
    <source>
        <dbReference type="Pfam" id="PF22421"/>
    </source>
</evidence>
<evidence type="ECO:0000256" key="1">
    <source>
        <dbReference type="ARBA" id="ARBA00022598"/>
    </source>
</evidence>
<dbReference type="GO" id="GO:0004831">
    <property type="term" value="F:tyrosine-tRNA ligase activity"/>
    <property type="evidence" value="ECO:0007669"/>
    <property type="project" value="UniProtKB-UniRule"/>
</dbReference>
<dbReference type="PRINTS" id="PR01040">
    <property type="entry name" value="TRNASYNTHTYR"/>
</dbReference>
<dbReference type="GO" id="GO:0005524">
    <property type="term" value="F:ATP binding"/>
    <property type="evidence" value="ECO:0007669"/>
    <property type="project" value="UniProtKB-UniRule"/>
</dbReference>
<keyword evidence="2 8" id="KW-0547">Nucleotide-binding</keyword>
<dbReference type="InterPro" id="IPR036986">
    <property type="entry name" value="S4_RNA-bd_sf"/>
</dbReference>
<dbReference type="InterPro" id="IPR001412">
    <property type="entry name" value="aa-tRNA-synth_I_CS"/>
</dbReference>
<sequence length="412" mass="46662">MTLYEDLKWRGLIYQETDESLRQKLNEEQMTFYIGTDPTADSLHVGHLMANLVAKRLELYGHKPILVIGGGTGLIGDPSFKADERKLLSIEDSLKNAAGIEKQVKRLLPTATVVNNYQWLSSLNAIEFLRDLGKHFSINYMMAKDSVKSRIEKGISFTEFSYQIIQAWDFEHLYKNYNCTLQIGGQDQWGNITSGSELIRRIHGADKKVYGLTFPLVTKSDGTKFGKTESGAVWLDPAKTSPYEFYQFWINTPDADVITRLKQFTFLSKEEIQSLEESLINEPEKRLAQNTLAKEVVEMVHGSEALIKAIRVSEALFSGEIKDLDVEEIEMGFKNIPSQTVEGEIGLIDALSELSLVQSNREAREMIKNNAVSVNGERVNDTYFNILKENAIGKKYTILRKGKKKYGVIKHS</sequence>
<dbReference type="Gene3D" id="3.40.50.620">
    <property type="entry name" value="HUPs"/>
    <property type="match status" value="1"/>
</dbReference>
<dbReference type="InterPro" id="IPR024088">
    <property type="entry name" value="Tyr-tRNA-ligase_bac-type"/>
</dbReference>
<feature type="binding site" evidence="8">
    <location>
        <position position="162"/>
    </location>
    <ligand>
        <name>L-tyrosine</name>
        <dbReference type="ChEBI" id="CHEBI:58315"/>
    </ligand>
</feature>
<gene>
    <name evidence="8" type="primary">tyrS</name>
    <name evidence="11" type="ORF">HF295_00125</name>
</gene>
<evidence type="ECO:0000256" key="3">
    <source>
        <dbReference type="ARBA" id="ARBA00022840"/>
    </source>
</evidence>
<dbReference type="Pfam" id="PF22421">
    <property type="entry name" value="SYY_C-terminal"/>
    <property type="match status" value="1"/>
</dbReference>
<dbReference type="GO" id="GO:0006437">
    <property type="term" value="P:tyrosyl-tRNA aminoacylation"/>
    <property type="evidence" value="ECO:0007669"/>
    <property type="project" value="UniProtKB-UniRule"/>
</dbReference>
<name>A0A7L6MZD0_9MOLU</name>
<evidence type="ECO:0000313" key="12">
    <source>
        <dbReference type="Proteomes" id="UP000512167"/>
    </source>
</evidence>
<dbReference type="AlphaFoldDB" id="A0A7L6MZD0"/>
<evidence type="ECO:0000256" key="7">
    <source>
        <dbReference type="ARBA" id="ARBA00048248"/>
    </source>
</evidence>
<proteinExistence type="inferred from homology"/>
<feature type="short sequence motif" description="'HIGH' region" evidence="8">
    <location>
        <begin position="38"/>
        <end position="47"/>
    </location>
</feature>
<evidence type="ECO:0000256" key="9">
    <source>
        <dbReference type="PROSITE-ProRule" id="PRU00182"/>
    </source>
</evidence>
<keyword evidence="6 8" id="KW-0030">Aminoacyl-tRNA synthetase</keyword>
<evidence type="ECO:0000256" key="5">
    <source>
        <dbReference type="ARBA" id="ARBA00022917"/>
    </source>
</evidence>
<dbReference type="InterPro" id="IPR002307">
    <property type="entry name" value="Tyr-tRNA-ligase"/>
</dbReference>
<evidence type="ECO:0000256" key="6">
    <source>
        <dbReference type="ARBA" id="ARBA00023146"/>
    </source>
</evidence>
<keyword evidence="4 9" id="KW-0694">RNA-binding</keyword>
<dbReference type="PANTHER" id="PTHR11766">
    <property type="entry name" value="TYROSYL-TRNA SYNTHETASE"/>
    <property type="match status" value="1"/>
</dbReference>
<feature type="binding site" evidence="8">
    <location>
        <position position="166"/>
    </location>
    <ligand>
        <name>L-tyrosine</name>
        <dbReference type="ChEBI" id="CHEBI:58315"/>
    </ligand>
</feature>
<accession>A0A7L6MZD0</accession>
<dbReference type="RefSeq" id="WP_312031812.1">
    <property type="nucleotide sequence ID" value="NZ_CP051151.1"/>
</dbReference>
<dbReference type="PANTHER" id="PTHR11766:SF0">
    <property type="entry name" value="TYROSINE--TRNA LIGASE, MITOCHONDRIAL"/>
    <property type="match status" value="1"/>
</dbReference>
<dbReference type="Gene3D" id="1.10.240.10">
    <property type="entry name" value="Tyrosyl-Transfer RNA Synthetase"/>
    <property type="match status" value="1"/>
</dbReference>